<evidence type="ECO:0000256" key="5">
    <source>
        <dbReference type="ARBA" id="ARBA00022695"/>
    </source>
</evidence>
<evidence type="ECO:0000256" key="2">
    <source>
        <dbReference type="ARBA" id="ARBA00005019"/>
    </source>
</evidence>
<dbReference type="SUPFAM" id="SSF109604">
    <property type="entry name" value="HD-domain/PDEase-like"/>
    <property type="match status" value="1"/>
</dbReference>
<comment type="similarity">
    <text evidence="10">Belongs to the NadD family.</text>
</comment>
<dbReference type="GO" id="GO:0009435">
    <property type="term" value="P:NAD+ biosynthetic process"/>
    <property type="evidence" value="ECO:0007669"/>
    <property type="project" value="UniProtKB-UniRule"/>
</dbReference>
<dbReference type="PIR" id="G90553">
    <property type="entry name" value="G90553"/>
</dbReference>
<comment type="function">
    <text evidence="1 10">Catalyzes the reversible adenylation of nicotinate mononucleotide (NaMN) to nicotinic acid adenine dinucleotide (NaAD).</text>
</comment>
<dbReference type="GO" id="GO:0005524">
    <property type="term" value="F:ATP binding"/>
    <property type="evidence" value="ECO:0007669"/>
    <property type="project" value="UniProtKB-KW"/>
</dbReference>
<dbReference type="GO" id="GO:0004515">
    <property type="term" value="F:nicotinate-nucleotide adenylyltransferase activity"/>
    <property type="evidence" value="ECO:0007669"/>
    <property type="project" value="UniProtKB-UniRule"/>
</dbReference>
<dbReference type="STRING" id="272635.gene:17576926"/>
<dbReference type="Gene3D" id="3.40.50.620">
    <property type="entry name" value="HUPs"/>
    <property type="match status" value="1"/>
</dbReference>
<proteinExistence type="inferred from homology"/>
<evidence type="ECO:0000259" key="11">
    <source>
        <dbReference type="SMART" id="SM00471"/>
    </source>
</evidence>
<dbReference type="SMART" id="SM00471">
    <property type="entry name" value="HDc"/>
    <property type="match status" value="1"/>
</dbReference>
<dbReference type="PANTHER" id="PTHR39321:SF3">
    <property type="entry name" value="PHOSPHOPANTETHEINE ADENYLYLTRANSFERASE"/>
    <property type="match status" value="1"/>
</dbReference>
<dbReference type="HAMAP" id="MF_00244">
    <property type="entry name" value="NaMN_adenylyltr"/>
    <property type="match status" value="1"/>
</dbReference>
<accession>Q98QM6</accession>
<keyword evidence="5 10" id="KW-0548">Nucleotidyltransferase</keyword>
<keyword evidence="4 10" id="KW-0808">Transferase</keyword>
<keyword evidence="3 10" id="KW-0662">Pyridine nucleotide biosynthesis</keyword>
<evidence type="ECO:0000256" key="10">
    <source>
        <dbReference type="HAMAP-Rule" id="MF_00244"/>
    </source>
</evidence>
<evidence type="ECO:0000256" key="3">
    <source>
        <dbReference type="ARBA" id="ARBA00022642"/>
    </source>
</evidence>
<dbReference type="InterPro" id="IPR003607">
    <property type="entry name" value="HD/PDEase_dom"/>
</dbReference>
<evidence type="ECO:0000256" key="1">
    <source>
        <dbReference type="ARBA" id="ARBA00002324"/>
    </source>
</evidence>
<dbReference type="EMBL" id="AL445564">
    <property type="protein sequence ID" value="CAC13508.1"/>
    <property type="molecule type" value="Genomic_DNA"/>
</dbReference>
<dbReference type="Pfam" id="PF01467">
    <property type="entry name" value="CTP_transf_like"/>
    <property type="match status" value="1"/>
</dbReference>
<dbReference type="AlphaFoldDB" id="Q98QM6"/>
<sequence length="366" mass="42884">MKVLKNMRIAIYGGCFDPIHKGHSKIAKYAIDNFNLDKVIFVPTWKNPLKTSKDMASSEHRVNMLKLVLEEKQEISDFEINRKCPSYTKDTLEYFLQKYPNDEIFLIIGSDNLKNLNKWKKIEWIAQNAQILVARRTKSFSKINAKKYNAIIMKNDILEFASSDVKKGDFTHLDQKVNEYIGNNFLYINSIVKSTLSIYRSKHSIAAANAAREYAKKINFDQNIAYNAALMHDITKEWDEQKHRKFLIKHGKKDEASFDYHKLHQHSGATWVRHYYNCHNNEVYEAISKHTTLEGKQILTLDKIVYAADKLANGRKYPGIQKDRELILKDFNKGFKNIVEKTVEKLKKENKLSLEEQKRFERIINE</sequence>
<dbReference type="InterPro" id="IPR014729">
    <property type="entry name" value="Rossmann-like_a/b/a_fold"/>
</dbReference>
<evidence type="ECO:0000313" key="12">
    <source>
        <dbReference type="EMBL" id="CAC13508.1"/>
    </source>
</evidence>
<keyword evidence="13" id="KW-1185">Reference proteome</keyword>
<dbReference type="NCBIfam" id="TIGR00482">
    <property type="entry name" value="nicotinate (nicotinamide) nucleotide adenylyltransferase"/>
    <property type="match status" value="1"/>
</dbReference>
<dbReference type="eggNOG" id="COG1057">
    <property type="taxonomic scope" value="Bacteria"/>
</dbReference>
<comment type="pathway">
    <text evidence="2 10">Cofactor biosynthesis; NAD(+) biosynthesis; deamido-NAD(+) from nicotinate D-ribonucleotide: step 1/1.</text>
</comment>
<evidence type="ECO:0000256" key="6">
    <source>
        <dbReference type="ARBA" id="ARBA00022741"/>
    </source>
</evidence>
<protein>
    <recommendedName>
        <fullName evidence="10">Probable nicotinate-nucleotide adenylyltransferase</fullName>
        <ecNumber evidence="10">2.7.7.18</ecNumber>
    </recommendedName>
    <alternativeName>
        <fullName evidence="10">Deamido-NAD(+) diphosphorylase</fullName>
    </alternativeName>
    <alternativeName>
        <fullName evidence="10">Deamido-NAD(+) pyrophosphorylase</fullName>
    </alternativeName>
    <alternativeName>
        <fullName evidence="10">Nicotinate mononucleotide adenylyltransferase</fullName>
        <shortName evidence="10">NaMN adenylyltransferase</shortName>
    </alternativeName>
</protein>
<dbReference type="KEGG" id="mpu:MYPU_3350"/>
<feature type="domain" description="HD/PDEase" evidence="11">
    <location>
        <begin position="196"/>
        <end position="323"/>
    </location>
</feature>
<organism evidence="13">
    <name type="scientific">Mycoplasmopsis pulmonis (strain UAB CTIP)</name>
    <name type="common">Mycoplasma pulmonis</name>
    <dbReference type="NCBI Taxonomy" id="272635"/>
    <lineage>
        <taxon>Bacteria</taxon>
        <taxon>Bacillati</taxon>
        <taxon>Mycoplasmatota</taxon>
        <taxon>Mycoplasmoidales</taxon>
        <taxon>Metamycoplasmataceae</taxon>
        <taxon>Mycoplasmopsis</taxon>
    </lineage>
</organism>
<evidence type="ECO:0000313" key="13">
    <source>
        <dbReference type="Proteomes" id="UP000000528"/>
    </source>
</evidence>
<dbReference type="HOGENOM" id="CLU_050191_0_0_14"/>
<dbReference type="PANTHER" id="PTHR39321">
    <property type="entry name" value="NICOTINATE-NUCLEOTIDE ADENYLYLTRANSFERASE-RELATED"/>
    <property type="match status" value="1"/>
</dbReference>
<dbReference type="eggNOG" id="COG1713">
    <property type="taxonomic scope" value="Bacteria"/>
</dbReference>
<dbReference type="Pfam" id="PF01966">
    <property type="entry name" value="HD"/>
    <property type="match status" value="1"/>
</dbReference>
<keyword evidence="8 10" id="KW-0520">NAD</keyword>
<dbReference type="InterPro" id="IPR005248">
    <property type="entry name" value="NadD/NMNAT"/>
</dbReference>
<comment type="catalytic activity">
    <reaction evidence="9 10">
        <text>nicotinate beta-D-ribonucleotide + ATP + H(+) = deamido-NAD(+) + diphosphate</text>
        <dbReference type="Rhea" id="RHEA:22860"/>
        <dbReference type="ChEBI" id="CHEBI:15378"/>
        <dbReference type="ChEBI" id="CHEBI:30616"/>
        <dbReference type="ChEBI" id="CHEBI:33019"/>
        <dbReference type="ChEBI" id="CHEBI:57502"/>
        <dbReference type="ChEBI" id="CHEBI:58437"/>
        <dbReference type="EC" id="2.7.7.18"/>
    </reaction>
</comment>
<gene>
    <name evidence="10" type="primary">nadD</name>
    <name evidence="12" type="ordered locus">MYPU_3350</name>
</gene>
<evidence type="ECO:0000256" key="9">
    <source>
        <dbReference type="ARBA" id="ARBA00048721"/>
    </source>
</evidence>
<dbReference type="Gene3D" id="1.10.3210.10">
    <property type="entry name" value="Hypothetical protein af1432"/>
    <property type="match status" value="1"/>
</dbReference>
<evidence type="ECO:0000256" key="4">
    <source>
        <dbReference type="ARBA" id="ARBA00022679"/>
    </source>
</evidence>
<dbReference type="InterPro" id="IPR006674">
    <property type="entry name" value="HD_domain"/>
</dbReference>
<dbReference type="InterPro" id="IPR004821">
    <property type="entry name" value="Cyt_trans-like"/>
</dbReference>
<keyword evidence="7 10" id="KW-0067">ATP-binding</keyword>
<dbReference type="SUPFAM" id="SSF52374">
    <property type="entry name" value="Nucleotidylyl transferase"/>
    <property type="match status" value="1"/>
</dbReference>
<name>Q98QM6_MYCPU</name>
<dbReference type="CDD" id="cd00077">
    <property type="entry name" value="HDc"/>
    <property type="match status" value="1"/>
</dbReference>
<dbReference type="NCBIfam" id="TIGR00125">
    <property type="entry name" value="cyt_tran_rel"/>
    <property type="match status" value="1"/>
</dbReference>
<reference evidence="12 13" key="1">
    <citation type="journal article" date="2001" name="Nucleic Acids Res.">
        <title>The complete genome sequence of the murine respiratory pathogen Mycoplasma pulmonis.</title>
        <authorList>
            <person name="Chambaud I."/>
            <person name="Heilig R."/>
            <person name="Ferris S."/>
            <person name="Barbe V."/>
            <person name="Samson D."/>
            <person name="Galisson F."/>
            <person name="Moszer I."/>
            <person name="Dybvig K."/>
            <person name="Wroblewski H."/>
            <person name="Viari A."/>
            <person name="Rocha E.P.C."/>
            <person name="Blanchard A."/>
        </authorList>
    </citation>
    <scope>NUCLEOTIDE SEQUENCE [LARGE SCALE GENOMIC DNA]</scope>
    <source>
        <strain evidence="12 13">UAB CTIP</strain>
    </source>
</reference>
<dbReference type="EC" id="2.7.7.18" evidence="10"/>
<dbReference type="NCBIfam" id="NF005519">
    <property type="entry name" value="PRK07152.1"/>
    <property type="match status" value="1"/>
</dbReference>
<evidence type="ECO:0000256" key="7">
    <source>
        <dbReference type="ARBA" id="ARBA00022840"/>
    </source>
</evidence>
<dbReference type="Proteomes" id="UP000000528">
    <property type="component" value="Chromosome"/>
</dbReference>
<dbReference type="UniPathway" id="UPA00253">
    <property type="reaction ID" value="UER00332"/>
</dbReference>
<evidence type="ECO:0000256" key="8">
    <source>
        <dbReference type="ARBA" id="ARBA00023027"/>
    </source>
</evidence>
<dbReference type="CDD" id="cd02165">
    <property type="entry name" value="NMNAT"/>
    <property type="match status" value="1"/>
</dbReference>
<keyword evidence="6 10" id="KW-0547">Nucleotide-binding</keyword>